<dbReference type="OrthoDB" id="70840at2"/>
<evidence type="ECO:0000256" key="2">
    <source>
        <dbReference type="ARBA" id="ARBA00023315"/>
    </source>
</evidence>
<dbReference type="RefSeq" id="WP_091628891.1">
    <property type="nucleotide sequence ID" value="NZ_FMIC01000002.1"/>
</dbReference>
<reference evidence="4 5" key="1">
    <citation type="submission" date="2016-06" db="EMBL/GenBank/DDBJ databases">
        <authorList>
            <person name="Kjaerup R.B."/>
            <person name="Dalgaard T.S."/>
            <person name="Juul-Madsen H.R."/>
        </authorList>
    </citation>
    <scope>NUCLEOTIDE SEQUENCE [LARGE SCALE GENOMIC DNA]</scope>
    <source>
        <strain evidence="4 5">DSM 43363</strain>
    </source>
</reference>
<evidence type="ECO:0000313" key="4">
    <source>
        <dbReference type="EMBL" id="SCL66472.1"/>
    </source>
</evidence>
<gene>
    <name evidence="4" type="ORF">GA0070608_3301</name>
</gene>
<dbReference type="Gene3D" id="3.40.630.30">
    <property type="match status" value="1"/>
</dbReference>
<accession>A0A1C6VJM7</accession>
<dbReference type="GO" id="GO:0016747">
    <property type="term" value="F:acyltransferase activity, transferring groups other than amino-acyl groups"/>
    <property type="evidence" value="ECO:0007669"/>
    <property type="project" value="InterPro"/>
</dbReference>
<dbReference type="InterPro" id="IPR016181">
    <property type="entry name" value="Acyl_CoA_acyltransferase"/>
</dbReference>
<dbReference type="Proteomes" id="UP000199343">
    <property type="component" value="Unassembled WGS sequence"/>
</dbReference>
<evidence type="ECO:0000256" key="1">
    <source>
        <dbReference type="ARBA" id="ARBA00022679"/>
    </source>
</evidence>
<keyword evidence="2" id="KW-0012">Acyltransferase</keyword>
<proteinExistence type="predicted"/>
<sequence length="149" mass="16234">MLIESRPVTDPEIDALVIAQQRELREADGGLDGQATVTHDGIRYLVVVADGRAVACGGIQAFDAVTGEVKRMYVHPAYRGRGLARQLLTALEELAFQQGYAEVRLETGTYLPAARGLYTSSGYEPIPVYGEYVGNPYSVCFAKRLRVPA</sequence>
<feature type="domain" description="N-acetyltransferase" evidence="3">
    <location>
        <begin position="3"/>
        <end position="146"/>
    </location>
</feature>
<keyword evidence="1 4" id="KW-0808">Transferase</keyword>
<dbReference type="STRING" id="47871.GA0070608_3301"/>
<evidence type="ECO:0000313" key="5">
    <source>
        <dbReference type="Proteomes" id="UP000199343"/>
    </source>
</evidence>
<dbReference type="AlphaFoldDB" id="A0A1C6VJM7"/>
<dbReference type="InterPro" id="IPR050832">
    <property type="entry name" value="Bact_Acetyltransf"/>
</dbReference>
<dbReference type="EMBL" id="FMIC01000002">
    <property type="protein sequence ID" value="SCL66472.1"/>
    <property type="molecule type" value="Genomic_DNA"/>
</dbReference>
<name>A0A1C6VJM7_9ACTN</name>
<protein>
    <submittedName>
        <fullName evidence="4">Acetyltransferase (GNAT) family protein</fullName>
    </submittedName>
</protein>
<organism evidence="4 5">
    <name type="scientific">Micromonospora peucetia</name>
    <dbReference type="NCBI Taxonomy" id="47871"/>
    <lineage>
        <taxon>Bacteria</taxon>
        <taxon>Bacillati</taxon>
        <taxon>Actinomycetota</taxon>
        <taxon>Actinomycetes</taxon>
        <taxon>Micromonosporales</taxon>
        <taxon>Micromonosporaceae</taxon>
        <taxon>Micromonospora</taxon>
    </lineage>
</organism>
<dbReference type="InterPro" id="IPR000182">
    <property type="entry name" value="GNAT_dom"/>
</dbReference>
<dbReference type="CDD" id="cd04301">
    <property type="entry name" value="NAT_SF"/>
    <property type="match status" value="1"/>
</dbReference>
<dbReference type="PANTHER" id="PTHR43877:SF2">
    <property type="entry name" value="AMINOALKYLPHOSPHONATE N-ACETYLTRANSFERASE-RELATED"/>
    <property type="match status" value="1"/>
</dbReference>
<dbReference type="PROSITE" id="PS51186">
    <property type="entry name" value="GNAT"/>
    <property type="match status" value="1"/>
</dbReference>
<evidence type="ECO:0000259" key="3">
    <source>
        <dbReference type="PROSITE" id="PS51186"/>
    </source>
</evidence>
<dbReference type="SUPFAM" id="SSF55729">
    <property type="entry name" value="Acyl-CoA N-acyltransferases (Nat)"/>
    <property type="match status" value="1"/>
</dbReference>
<dbReference type="PANTHER" id="PTHR43877">
    <property type="entry name" value="AMINOALKYLPHOSPHONATE N-ACETYLTRANSFERASE-RELATED-RELATED"/>
    <property type="match status" value="1"/>
</dbReference>
<dbReference type="Pfam" id="PF00583">
    <property type="entry name" value="Acetyltransf_1"/>
    <property type="match status" value="1"/>
</dbReference>